<name>A0A5C8KKI6_9GAMM</name>
<sequence length="159" mass="18066">MPIAESRPATTGNASTPVTRISRRSRSGRVWDRLIAKAVHWRGCSPGGYLSLRMSRVYEVNLWVDRAIAETWLAWLDAHVREITALPGVLGATVFEVLEPTAPAGQRCWCVKYLMRDQAALEEYLARHAPRLRQDGIDRFGDRFRAERRILAPHARYPG</sequence>
<reference evidence="1 2" key="1">
    <citation type="submission" date="2019-08" db="EMBL/GenBank/DDBJ databases">
        <authorList>
            <person name="Karlyshev A.V."/>
        </authorList>
    </citation>
    <scope>NUCLEOTIDE SEQUENCE [LARGE SCALE GENOMIC DNA]</scope>
    <source>
        <strain evidence="1 2">Alg18-2.2</strain>
    </source>
</reference>
<dbReference type="AlphaFoldDB" id="A0A5C8KKI6"/>
<evidence type="ECO:0000313" key="1">
    <source>
        <dbReference type="EMBL" id="TXK59731.1"/>
    </source>
</evidence>
<keyword evidence="2" id="KW-1185">Reference proteome</keyword>
<dbReference type="EMBL" id="VRTS01000011">
    <property type="protein sequence ID" value="TXK59731.1"/>
    <property type="molecule type" value="Genomic_DNA"/>
</dbReference>
<accession>A0A5C8KKI6</accession>
<protein>
    <submittedName>
        <fullName evidence="1">DUF4286 family protein</fullName>
    </submittedName>
</protein>
<evidence type="ECO:0000313" key="2">
    <source>
        <dbReference type="Proteomes" id="UP000321248"/>
    </source>
</evidence>
<dbReference type="Pfam" id="PF14114">
    <property type="entry name" value="DUF4286"/>
    <property type="match status" value="1"/>
</dbReference>
<organism evidence="1 2">
    <name type="scientific">Alkalisalibacterium limincola</name>
    <dbReference type="NCBI Taxonomy" id="2699169"/>
    <lineage>
        <taxon>Bacteria</taxon>
        <taxon>Pseudomonadati</taxon>
        <taxon>Pseudomonadota</taxon>
        <taxon>Gammaproteobacteria</taxon>
        <taxon>Lysobacterales</taxon>
        <taxon>Lysobacteraceae</taxon>
        <taxon>Alkalisalibacterium</taxon>
    </lineage>
</organism>
<gene>
    <name evidence="1" type="ORF">FU658_13195</name>
</gene>
<dbReference type="Proteomes" id="UP000321248">
    <property type="component" value="Unassembled WGS sequence"/>
</dbReference>
<comment type="caution">
    <text evidence="1">The sequence shown here is derived from an EMBL/GenBank/DDBJ whole genome shotgun (WGS) entry which is preliminary data.</text>
</comment>
<dbReference type="InterPro" id="IPR025563">
    <property type="entry name" value="DUF4286"/>
</dbReference>
<dbReference type="OrthoDB" id="34442at2"/>
<proteinExistence type="predicted"/>